<protein>
    <recommendedName>
        <fullName evidence="1">DUF8040 domain-containing protein</fullName>
    </recommendedName>
</protein>
<dbReference type="Pfam" id="PF26138">
    <property type="entry name" value="DUF8040"/>
    <property type="match status" value="1"/>
</dbReference>
<dbReference type="EMBL" id="JAJSOW010000102">
    <property type="protein sequence ID" value="KAI9178065.1"/>
    <property type="molecule type" value="Genomic_DNA"/>
</dbReference>
<dbReference type="PANTHER" id="PTHR22930:SF293">
    <property type="entry name" value="PROTEIN ALP1-LIKE"/>
    <property type="match status" value="1"/>
</dbReference>
<evidence type="ECO:0000259" key="1">
    <source>
        <dbReference type="Pfam" id="PF26138"/>
    </source>
</evidence>
<keyword evidence="3" id="KW-1185">Reference proteome</keyword>
<reference evidence="2" key="1">
    <citation type="journal article" date="2022" name="Plant J.">
        <title>Strategies of tolerance reflected in two North American maple genomes.</title>
        <authorList>
            <person name="McEvoy S.L."/>
            <person name="Sezen U.U."/>
            <person name="Trouern-Trend A."/>
            <person name="McMahon S.M."/>
            <person name="Schaberg P.G."/>
            <person name="Yang J."/>
            <person name="Wegrzyn J.L."/>
            <person name="Swenson N.G."/>
        </authorList>
    </citation>
    <scope>NUCLEOTIDE SEQUENCE</scope>
    <source>
        <strain evidence="2">91603</strain>
    </source>
</reference>
<sequence>MDVEEMVAIFLHIISHDIKNRIMRCQFARSGETVSSQFNVVLNAILRLHELLLKKPEPVLGDSTDSRWKWFKNCLGALDGTYIKVNVLASDRPRYQTRKNEIATNVLGVVSQDMQFIYVLPVWEGSAVDSRVLRDAISRMNGFKVPQGRILSSCMNDKAYYELLLTNF</sequence>
<dbReference type="PANTHER" id="PTHR22930">
    <property type="match status" value="1"/>
</dbReference>
<dbReference type="InterPro" id="IPR058353">
    <property type="entry name" value="DUF8040"/>
</dbReference>
<accession>A0AAD5IVN8</accession>
<reference evidence="2" key="2">
    <citation type="submission" date="2023-02" db="EMBL/GenBank/DDBJ databases">
        <authorList>
            <person name="Swenson N.G."/>
            <person name="Wegrzyn J.L."/>
            <person name="Mcevoy S.L."/>
        </authorList>
    </citation>
    <scope>NUCLEOTIDE SEQUENCE</scope>
    <source>
        <strain evidence="2">91603</strain>
        <tissue evidence="2">Leaf</tissue>
    </source>
</reference>
<feature type="domain" description="DUF8040" evidence="1">
    <location>
        <begin position="1"/>
        <end position="46"/>
    </location>
</feature>
<dbReference type="Proteomes" id="UP001064489">
    <property type="component" value="Chromosome 5"/>
</dbReference>
<evidence type="ECO:0000313" key="2">
    <source>
        <dbReference type="EMBL" id="KAI9178065.1"/>
    </source>
</evidence>
<organism evidence="2 3">
    <name type="scientific">Acer negundo</name>
    <name type="common">Box elder</name>
    <dbReference type="NCBI Taxonomy" id="4023"/>
    <lineage>
        <taxon>Eukaryota</taxon>
        <taxon>Viridiplantae</taxon>
        <taxon>Streptophyta</taxon>
        <taxon>Embryophyta</taxon>
        <taxon>Tracheophyta</taxon>
        <taxon>Spermatophyta</taxon>
        <taxon>Magnoliopsida</taxon>
        <taxon>eudicotyledons</taxon>
        <taxon>Gunneridae</taxon>
        <taxon>Pentapetalae</taxon>
        <taxon>rosids</taxon>
        <taxon>malvids</taxon>
        <taxon>Sapindales</taxon>
        <taxon>Sapindaceae</taxon>
        <taxon>Hippocastanoideae</taxon>
        <taxon>Acereae</taxon>
        <taxon>Acer</taxon>
    </lineage>
</organism>
<proteinExistence type="predicted"/>
<dbReference type="AlphaFoldDB" id="A0AAD5IVN8"/>
<name>A0AAD5IVN8_ACENE</name>
<dbReference type="InterPro" id="IPR045249">
    <property type="entry name" value="HARBI1-like"/>
</dbReference>
<gene>
    <name evidence="2" type="ORF">LWI28_022288</name>
</gene>
<evidence type="ECO:0000313" key="3">
    <source>
        <dbReference type="Proteomes" id="UP001064489"/>
    </source>
</evidence>
<comment type="caution">
    <text evidence="2">The sequence shown here is derived from an EMBL/GenBank/DDBJ whole genome shotgun (WGS) entry which is preliminary data.</text>
</comment>